<dbReference type="Proteomes" id="UP001144205">
    <property type="component" value="Unassembled WGS sequence"/>
</dbReference>
<dbReference type="PANTHER" id="PTHR12475:SF4">
    <property type="entry name" value="PROTEIN THEM6"/>
    <property type="match status" value="1"/>
</dbReference>
<evidence type="ECO:0000313" key="2">
    <source>
        <dbReference type="Proteomes" id="UP001144205"/>
    </source>
</evidence>
<gene>
    <name evidence="1" type="ORF">STA1M1_27000</name>
</gene>
<comment type="caution">
    <text evidence="1">The sequence shown here is derived from an EMBL/GenBank/DDBJ whole genome shotgun (WGS) entry which is preliminary data.</text>
</comment>
<reference evidence="1" key="1">
    <citation type="journal article" date="2023" name="Int. J. Syst. Evol. Microbiol.">
        <title>Sinisalibacter aestuarii sp. nov., isolated from estuarine sediment of the Arakawa River.</title>
        <authorList>
            <person name="Arafat S.T."/>
            <person name="Hirano S."/>
            <person name="Sato A."/>
            <person name="Takeuchi K."/>
            <person name="Yasuda T."/>
            <person name="Terahara T."/>
            <person name="Hamada M."/>
            <person name="Kobayashi T."/>
        </authorList>
    </citation>
    <scope>NUCLEOTIDE SEQUENCE</scope>
    <source>
        <strain evidence="1">B-399</strain>
    </source>
</reference>
<dbReference type="RefSeq" id="WP_281842873.1">
    <property type="nucleotide sequence ID" value="NZ_BROH01000008.1"/>
</dbReference>
<dbReference type="SUPFAM" id="SSF54637">
    <property type="entry name" value="Thioesterase/thiol ester dehydrase-isomerase"/>
    <property type="match status" value="1"/>
</dbReference>
<protein>
    <submittedName>
        <fullName evidence="1">Thioesterase</fullName>
    </submittedName>
</protein>
<dbReference type="CDD" id="cd00586">
    <property type="entry name" value="4HBT"/>
    <property type="match status" value="1"/>
</dbReference>
<dbReference type="EMBL" id="BROH01000008">
    <property type="protein sequence ID" value="GKY88831.1"/>
    <property type="molecule type" value="Genomic_DNA"/>
</dbReference>
<organism evidence="1 2">
    <name type="scientific">Sinisalibacter aestuarii</name>
    <dbReference type="NCBI Taxonomy" id="2949426"/>
    <lineage>
        <taxon>Bacteria</taxon>
        <taxon>Pseudomonadati</taxon>
        <taxon>Pseudomonadota</taxon>
        <taxon>Alphaproteobacteria</taxon>
        <taxon>Rhodobacterales</taxon>
        <taxon>Roseobacteraceae</taxon>
        <taxon>Sinisalibacter</taxon>
    </lineage>
</organism>
<accession>A0ABQ5LV22</accession>
<evidence type="ECO:0000313" key="1">
    <source>
        <dbReference type="EMBL" id="GKY88831.1"/>
    </source>
</evidence>
<dbReference type="Gene3D" id="3.10.129.10">
    <property type="entry name" value="Hotdog Thioesterase"/>
    <property type="match status" value="1"/>
</dbReference>
<dbReference type="Pfam" id="PF13279">
    <property type="entry name" value="4HBT_2"/>
    <property type="match status" value="1"/>
</dbReference>
<proteinExistence type="predicted"/>
<dbReference type="PANTHER" id="PTHR12475">
    <property type="match status" value="1"/>
</dbReference>
<sequence>MYPFIRMVKELVVHSRAGSLPVEGVHVSRHICWPWDLDLWLELNNGRTLTLFDLGRIPLGRRTGLVRAIRANGWGLTVAGVSMRYRRRIRVFDRIEMRSRTIGWDNRFLYLEQSMWKKGEATTHGLYRVAVTSREGIVPPPKVAEQMGHGPASPPLPDWVQHWITAEAERPWPPQM</sequence>
<dbReference type="InterPro" id="IPR029069">
    <property type="entry name" value="HotDog_dom_sf"/>
</dbReference>
<dbReference type="InterPro" id="IPR051490">
    <property type="entry name" value="THEM6_lcsJ_thioesterase"/>
</dbReference>
<name>A0ABQ5LV22_9RHOB</name>
<keyword evidence="2" id="KW-1185">Reference proteome</keyword>